<dbReference type="AlphaFoldDB" id="F0X990"/>
<dbReference type="eggNOG" id="ENOG502RJHU">
    <property type="taxonomic scope" value="Eukaryota"/>
</dbReference>
<name>F0X990_GROCL</name>
<dbReference type="GeneID" id="25976388"/>
<dbReference type="EMBL" id="GL629735">
    <property type="protein sequence ID" value="EFX05233.1"/>
    <property type="molecule type" value="Genomic_DNA"/>
</dbReference>
<sequence>MPYPPTPPLLLTRRLSSFLHSSLATIQEQQQQHHQPALQTALLITPSGKLLAYESPVAVRTLRTQSSVAASLWAIHATSSPSVAVALGQEPPSNSSTAAADPADLSTASNSASAAENVLTDTDDDGQRQYDKSNIPVSIAASFNGGAVFVVRRLRCGLLFACATPPPATSSRPATATALGPLPSASTAVSANPADAHSLLPPRLASAGKSLSAASSSHPSASAPRKSRSTAAFPTAAPPDVVVDSSATAPAGTDDGRPGTATDAASFTTTGTTTTVSGAGGLSGGASSVAATVAIVRRQVEELARLLDEKLGALSVPEENIGVNGFR</sequence>
<evidence type="ECO:0000313" key="2">
    <source>
        <dbReference type="EMBL" id="EFX05233.1"/>
    </source>
</evidence>
<dbReference type="OrthoDB" id="271745at2759"/>
<feature type="region of interest" description="Disordered" evidence="1">
    <location>
        <begin position="87"/>
        <end position="115"/>
    </location>
</feature>
<keyword evidence="3" id="KW-1185">Reference proteome</keyword>
<dbReference type="RefSeq" id="XP_014174715.1">
    <property type="nucleotide sequence ID" value="XM_014319240.1"/>
</dbReference>
<gene>
    <name evidence="2" type="ORF">CMQ_3302</name>
</gene>
<proteinExistence type="predicted"/>
<organism evidence="3">
    <name type="scientific">Grosmannia clavigera (strain kw1407 / UAMH 11150)</name>
    <name type="common">Blue stain fungus</name>
    <name type="synonym">Graphiocladiella clavigera</name>
    <dbReference type="NCBI Taxonomy" id="655863"/>
    <lineage>
        <taxon>Eukaryota</taxon>
        <taxon>Fungi</taxon>
        <taxon>Dikarya</taxon>
        <taxon>Ascomycota</taxon>
        <taxon>Pezizomycotina</taxon>
        <taxon>Sordariomycetes</taxon>
        <taxon>Sordariomycetidae</taxon>
        <taxon>Ophiostomatales</taxon>
        <taxon>Ophiostomataceae</taxon>
        <taxon>Leptographium</taxon>
    </lineage>
</organism>
<evidence type="ECO:0000313" key="3">
    <source>
        <dbReference type="Proteomes" id="UP000007796"/>
    </source>
</evidence>
<reference evidence="2 3" key="1">
    <citation type="journal article" date="2011" name="Proc. Natl. Acad. Sci. U.S.A.">
        <title>Genome and transcriptome analyses of the mountain pine beetle-fungal symbiont Grosmannia clavigera, a lodgepole pine pathogen.</title>
        <authorList>
            <person name="DiGuistini S."/>
            <person name="Wang Y."/>
            <person name="Liao N.Y."/>
            <person name="Taylor G."/>
            <person name="Tanguay P."/>
            <person name="Feau N."/>
            <person name="Henrissat B."/>
            <person name="Chan S.K."/>
            <person name="Hesse-Orce U."/>
            <person name="Alamouti S.M."/>
            <person name="Tsui C.K.M."/>
            <person name="Docking R.T."/>
            <person name="Levasseur A."/>
            <person name="Haridas S."/>
            <person name="Robertson G."/>
            <person name="Birol I."/>
            <person name="Holt R.A."/>
            <person name="Marra M.A."/>
            <person name="Hamelin R.C."/>
            <person name="Hirst M."/>
            <person name="Jones S.J.M."/>
            <person name="Bohlmann J."/>
            <person name="Breuil C."/>
        </authorList>
    </citation>
    <scope>NUCLEOTIDE SEQUENCE [LARGE SCALE GENOMIC DNA]</scope>
    <source>
        <strain evidence="3">kw1407 / UAMH 11150</strain>
    </source>
</reference>
<feature type="compositionally biased region" description="Low complexity" evidence="1">
    <location>
        <begin position="207"/>
        <end position="232"/>
    </location>
</feature>
<dbReference type="Proteomes" id="UP000007796">
    <property type="component" value="Unassembled WGS sequence"/>
</dbReference>
<accession>F0X990</accession>
<dbReference type="HOGENOM" id="CLU_074183_0_0_1"/>
<evidence type="ECO:0000256" key="1">
    <source>
        <dbReference type="SAM" id="MobiDB-lite"/>
    </source>
</evidence>
<dbReference type="InParanoid" id="F0X990"/>
<protein>
    <submittedName>
        <fullName evidence="2">Uncharacterized protein</fullName>
    </submittedName>
</protein>
<dbReference type="STRING" id="655863.F0X990"/>
<feature type="region of interest" description="Disordered" evidence="1">
    <location>
        <begin position="207"/>
        <end position="267"/>
    </location>
</feature>
<feature type="compositionally biased region" description="Low complexity" evidence="1">
    <location>
        <begin position="106"/>
        <end position="115"/>
    </location>
</feature>